<feature type="transmembrane region" description="Helical" evidence="6">
    <location>
        <begin position="321"/>
        <end position="339"/>
    </location>
</feature>
<evidence type="ECO:0000259" key="7">
    <source>
        <dbReference type="PROSITE" id="PS50850"/>
    </source>
</evidence>
<dbReference type="EMBL" id="JADZGI010000001">
    <property type="protein sequence ID" value="MBH0111875.1"/>
    <property type="molecule type" value="Genomic_DNA"/>
</dbReference>
<feature type="domain" description="Major facilitator superfamily (MFS) profile" evidence="7">
    <location>
        <begin position="9"/>
        <end position="422"/>
    </location>
</feature>
<dbReference type="PANTHER" id="PTHR23505:SF79">
    <property type="entry name" value="PROTEIN SPINSTER"/>
    <property type="match status" value="1"/>
</dbReference>
<evidence type="ECO:0000313" key="9">
    <source>
        <dbReference type="Proteomes" id="UP000617634"/>
    </source>
</evidence>
<gene>
    <name evidence="8" type="ORF">I5E68_02780</name>
</gene>
<organism evidence="8 9">
    <name type="scientific">Novosphingobium aureum</name>
    <dbReference type="NCBI Taxonomy" id="2792964"/>
    <lineage>
        <taxon>Bacteria</taxon>
        <taxon>Pseudomonadati</taxon>
        <taxon>Pseudomonadota</taxon>
        <taxon>Alphaproteobacteria</taxon>
        <taxon>Sphingomonadales</taxon>
        <taxon>Sphingomonadaceae</taxon>
        <taxon>Novosphingobium</taxon>
    </lineage>
</organism>
<comment type="caution">
    <text evidence="8">The sequence shown here is derived from an EMBL/GenBank/DDBJ whole genome shotgun (WGS) entry which is preliminary data.</text>
</comment>
<dbReference type="GO" id="GO:0022857">
    <property type="term" value="F:transmembrane transporter activity"/>
    <property type="evidence" value="ECO:0007669"/>
    <property type="project" value="InterPro"/>
</dbReference>
<dbReference type="Pfam" id="PF07690">
    <property type="entry name" value="MFS_1"/>
    <property type="match status" value="1"/>
</dbReference>
<comment type="subcellular location">
    <subcellularLocation>
        <location evidence="1">Membrane</location>
        <topology evidence="1">Multi-pass membrane protein</topology>
    </subcellularLocation>
</comment>
<dbReference type="InterPro" id="IPR036259">
    <property type="entry name" value="MFS_trans_sf"/>
</dbReference>
<keyword evidence="2" id="KW-0813">Transport</keyword>
<dbReference type="AlphaFoldDB" id="A0A931H9K0"/>
<keyword evidence="9" id="KW-1185">Reference proteome</keyword>
<feature type="transmembrane region" description="Helical" evidence="6">
    <location>
        <begin position="7"/>
        <end position="27"/>
    </location>
</feature>
<evidence type="ECO:0000256" key="6">
    <source>
        <dbReference type="SAM" id="Phobius"/>
    </source>
</evidence>
<feature type="transmembrane region" description="Helical" evidence="6">
    <location>
        <begin position="101"/>
        <end position="122"/>
    </location>
</feature>
<evidence type="ECO:0000256" key="3">
    <source>
        <dbReference type="ARBA" id="ARBA00022692"/>
    </source>
</evidence>
<dbReference type="PANTHER" id="PTHR23505">
    <property type="entry name" value="SPINSTER"/>
    <property type="match status" value="1"/>
</dbReference>
<dbReference type="PROSITE" id="PS50850">
    <property type="entry name" value="MFS"/>
    <property type="match status" value="1"/>
</dbReference>
<dbReference type="Proteomes" id="UP000617634">
    <property type="component" value="Unassembled WGS sequence"/>
</dbReference>
<keyword evidence="5 6" id="KW-0472">Membrane</keyword>
<name>A0A931H9K0_9SPHN</name>
<accession>A0A931H9K0</accession>
<dbReference type="Gene3D" id="1.20.1250.20">
    <property type="entry name" value="MFS general substrate transporter like domains"/>
    <property type="match status" value="2"/>
</dbReference>
<dbReference type="InterPro" id="IPR044770">
    <property type="entry name" value="MFS_spinster-like"/>
</dbReference>
<feature type="transmembrane region" description="Helical" evidence="6">
    <location>
        <begin position="134"/>
        <end position="158"/>
    </location>
</feature>
<feature type="transmembrane region" description="Helical" evidence="6">
    <location>
        <begin position="178"/>
        <end position="198"/>
    </location>
</feature>
<dbReference type="GO" id="GO:0016020">
    <property type="term" value="C:membrane"/>
    <property type="evidence" value="ECO:0007669"/>
    <property type="project" value="UniProtKB-SubCell"/>
</dbReference>
<dbReference type="InterPro" id="IPR011701">
    <property type="entry name" value="MFS"/>
</dbReference>
<dbReference type="SUPFAM" id="SSF103473">
    <property type="entry name" value="MFS general substrate transporter"/>
    <property type="match status" value="1"/>
</dbReference>
<feature type="transmembrane region" description="Helical" evidence="6">
    <location>
        <begin position="263"/>
        <end position="285"/>
    </location>
</feature>
<protein>
    <submittedName>
        <fullName evidence="8">MFS transporter</fullName>
    </submittedName>
</protein>
<feature type="transmembrane region" description="Helical" evidence="6">
    <location>
        <begin position="297"/>
        <end position="315"/>
    </location>
</feature>
<proteinExistence type="predicted"/>
<feature type="transmembrane region" description="Helical" evidence="6">
    <location>
        <begin position="47"/>
        <end position="68"/>
    </location>
</feature>
<feature type="transmembrane region" description="Helical" evidence="6">
    <location>
        <begin position="360"/>
        <end position="381"/>
    </location>
</feature>
<evidence type="ECO:0000256" key="5">
    <source>
        <dbReference type="ARBA" id="ARBA00023136"/>
    </source>
</evidence>
<evidence type="ECO:0000313" key="8">
    <source>
        <dbReference type="EMBL" id="MBH0111875.1"/>
    </source>
</evidence>
<reference evidence="8" key="1">
    <citation type="submission" date="2020-11" db="EMBL/GenBank/DDBJ databases">
        <title>Novosphingobium aureum sp. nov., a marine bacterium isolated from sediment of a salt flat.</title>
        <authorList>
            <person name="Yoo Y."/>
            <person name="Kim J.-J."/>
        </authorList>
    </citation>
    <scope>NUCLEOTIDE SEQUENCE</scope>
    <source>
        <strain evidence="8">YJ-S2-02</strain>
    </source>
</reference>
<evidence type="ECO:0000256" key="4">
    <source>
        <dbReference type="ARBA" id="ARBA00022989"/>
    </source>
</evidence>
<feature type="transmembrane region" description="Helical" evidence="6">
    <location>
        <begin position="75"/>
        <end position="95"/>
    </location>
</feature>
<feature type="transmembrane region" description="Helical" evidence="6">
    <location>
        <begin position="230"/>
        <end position="251"/>
    </location>
</feature>
<keyword evidence="3 6" id="KW-0812">Transmembrane</keyword>
<keyword evidence="4 6" id="KW-1133">Transmembrane helix</keyword>
<evidence type="ECO:0000256" key="1">
    <source>
        <dbReference type="ARBA" id="ARBA00004141"/>
    </source>
</evidence>
<evidence type="ECO:0000256" key="2">
    <source>
        <dbReference type="ARBA" id="ARBA00022448"/>
    </source>
</evidence>
<feature type="transmembrane region" description="Helical" evidence="6">
    <location>
        <begin position="393"/>
        <end position="417"/>
    </location>
</feature>
<dbReference type="InterPro" id="IPR020846">
    <property type="entry name" value="MFS_dom"/>
</dbReference>
<dbReference type="CDD" id="cd17328">
    <property type="entry name" value="MFS_spinster_like"/>
    <property type="match status" value="1"/>
</dbReference>
<sequence length="426" mass="43555">MQPTRGWYVVAICMIAYVLSFVDRQILALMIGPIQADLAITDTQFGLLHGLAFAIFYATMGIPLAGLADRVSRPGVIAAGIAVWSAATLACGFARGFAQLFIARIFVGAGEAALSPATYSLISDLFPKERLGRAVAVYSMGSFFGAGLAFLAGGAVIAAVGDVGEVVLLGHALRAWQLVFLIVGAPGFVLALVMIATVRDPGRASAGKAPGLGAVLGHMMRERAIYGPHVLGYTLAAMALFALLGWAPALIMRSSGMAPGEAGVWLGMIALVFGVGGVLASGWIMDALTRRGHRASPFTTGIAGVAGVLIFAVLLAMVDGFYPVLVALGGLMFFASFPMPPSTAVMQMVAPPAMRSRVSALFLCSNSLIGSSLGVLFVGLLNDASAHGGEGAGVALSLAIVTGSAGLAAALVLAAGVRPFARVMDN</sequence>